<keyword evidence="1 2" id="KW-0732">Signal</keyword>
<dbReference type="PANTHER" id="PTHR28156:SF1">
    <property type="entry name" value="FAS1 DOMAIN-CONTAINING PROTEIN YDR262W"/>
    <property type="match status" value="1"/>
</dbReference>
<evidence type="ECO:0000313" key="4">
    <source>
        <dbReference type="EMBL" id="QIW96205.1"/>
    </source>
</evidence>
<dbReference type="AlphaFoldDB" id="A0A6H0XNC8"/>
<evidence type="ECO:0000256" key="2">
    <source>
        <dbReference type="SAM" id="SignalP"/>
    </source>
</evidence>
<sequence length="192" mass="20907">MKGFLRSIAIVSVLSVSATAAQLLPLQHKPIMESTAQVQGSIFISDILGSQKPISIFASFTRDVTAISSRLESQNTNTTLLAPLNSAISALPRKPWEDPKDYDRLGEQAYLGSGGSERAAQNLERFVNAHVVPVSPWQEGDKVTTLAGREIWWETRDGDMIVMPDGVAVEKVAKQVGNGEVWILKNVVNYAS</sequence>
<protein>
    <recommendedName>
        <fullName evidence="3">FAS1 domain-containing protein</fullName>
    </recommendedName>
</protein>
<dbReference type="Pfam" id="PF02469">
    <property type="entry name" value="Fasciclin"/>
    <property type="match status" value="1"/>
</dbReference>
<accession>A0A6H0XNC8</accession>
<dbReference type="InterPro" id="IPR036378">
    <property type="entry name" value="FAS1_dom_sf"/>
</dbReference>
<dbReference type="SUPFAM" id="SSF82153">
    <property type="entry name" value="FAS1 domain"/>
    <property type="match status" value="1"/>
</dbReference>
<feature type="chain" id="PRO_5026136051" description="FAS1 domain-containing protein" evidence="2">
    <location>
        <begin position="21"/>
        <end position="192"/>
    </location>
</feature>
<name>A0A6H0XNC8_9PEZI</name>
<reference evidence="4 5" key="1">
    <citation type="journal article" date="2016" name="Sci. Rep.">
        <title>Peltaster fructicola genome reveals evolution from an invasive phytopathogen to an ectophytic parasite.</title>
        <authorList>
            <person name="Xu C."/>
            <person name="Chen H."/>
            <person name="Gleason M.L."/>
            <person name="Xu J.R."/>
            <person name="Liu H."/>
            <person name="Zhang R."/>
            <person name="Sun G."/>
        </authorList>
    </citation>
    <scope>NUCLEOTIDE SEQUENCE [LARGE SCALE GENOMIC DNA]</scope>
    <source>
        <strain evidence="4 5">LNHT1506</strain>
    </source>
</reference>
<dbReference type="Proteomes" id="UP000503462">
    <property type="component" value="Chromosome 1"/>
</dbReference>
<feature type="signal peptide" evidence="2">
    <location>
        <begin position="1"/>
        <end position="20"/>
    </location>
</feature>
<dbReference type="PANTHER" id="PTHR28156">
    <property type="entry name" value="FAS1 DOMAIN-CONTAINING PROTEIN YDR262W"/>
    <property type="match status" value="1"/>
</dbReference>
<dbReference type="EMBL" id="CP051139">
    <property type="protein sequence ID" value="QIW96205.1"/>
    <property type="molecule type" value="Genomic_DNA"/>
</dbReference>
<proteinExistence type="predicted"/>
<feature type="domain" description="FAS1" evidence="3">
    <location>
        <begin position="41"/>
        <end position="188"/>
    </location>
</feature>
<keyword evidence="5" id="KW-1185">Reference proteome</keyword>
<dbReference type="InterPro" id="IPR000782">
    <property type="entry name" value="FAS1_domain"/>
</dbReference>
<dbReference type="Gene3D" id="2.30.180.10">
    <property type="entry name" value="FAS1 domain"/>
    <property type="match status" value="1"/>
</dbReference>
<dbReference type="InterPro" id="IPR040200">
    <property type="entry name" value="Mug57-like"/>
</dbReference>
<dbReference type="OrthoDB" id="5551751at2759"/>
<evidence type="ECO:0000313" key="5">
    <source>
        <dbReference type="Proteomes" id="UP000503462"/>
    </source>
</evidence>
<dbReference type="PROSITE" id="PS50213">
    <property type="entry name" value="FAS1"/>
    <property type="match status" value="1"/>
</dbReference>
<organism evidence="4 5">
    <name type="scientific">Peltaster fructicola</name>
    <dbReference type="NCBI Taxonomy" id="286661"/>
    <lineage>
        <taxon>Eukaryota</taxon>
        <taxon>Fungi</taxon>
        <taxon>Dikarya</taxon>
        <taxon>Ascomycota</taxon>
        <taxon>Pezizomycotina</taxon>
        <taxon>Dothideomycetes</taxon>
        <taxon>Dothideomycetes incertae sedis</taxon>
        <taxon>Peltaster</taxon>
    </lineage>
</organism>
<gene>
    <name evidence="4" type="ORF">AMS68_001723</name>
</gene>
<evidence type="ECO:0000259" key="3">
    <source>
        <dbReference type="PROSITE" id="PS50213"/>
    </source>
</evidence>
<evidence type="ECO:0000256" key="1">
    <source>
        <dbReference type="ARBA" id="ARBA00022729"/>
    </source>
</evidence>